<name>A0A6I9QFB7_ELAGV</name>
<dbReference type="Proteomes" id="UP000504607">
    <property type="component" value="Unplaced"/>
</dbReference>
<gene>
    <name evidence="4" type="primary">LOC105034849</name>
</gene>
<protein>
    <submittedName>
        <fullName evidence="4">Uncharacterized protein At5g23160</fullName>
    </submittedName>
</protein>
<evidence type="ECO:0000313" key="3">
    <source>
        <dbReference type="Proteomes" id="UP000504607"/>
    </source>
</evidence>
<accession>A0A6I9QFB7</accession>
<keyword evidence="2" id="KW-0812">Transmembrane</keyword>
<keyword evidence="2" id="KW-0472">Membrane</keyword>
<dbReference type="GeneID" id="105034849"/>
<dbReference type="RefSeq" id="XP_010908460.1">
    <property type="nucleotide sequence ID" value="XM_010910158.2"/>
</dbReference>
<dbReference type="AlphaFoldDB" id="A0A6I9QFB7"/>
<evidence type="ECO:0000313" key="4">
    <source>
        <dbReference type="RefSeq" id="XP_010908460.1"/>
    </source>
</evidence>
<dbReference type="InterPro" id="IPR040411">
    <property type="entry name" value="At5g23160-like"/>
</dbReference>
<reference evidence="4" key="1">
    <citation type="submission" date="2025-08" db="UniProtKB">
        <authorList>
            <consortium name="RefSeq"/>
        </authorList>
    </citation>
    <scope>IDENTIFICATION</scope>
</reference>
<dbReference type="InParanoid" id="A0A6I9QFB7"/>
<dbReference type="PANTHER" id="PTHR34379">
    <property type="entry name" value="OS07G0553800 PROTEIN"/>
    <property type="match status" value="1"/>
</dbReference>
<proteinExistence type="predicted"/>
<feature type="region of interest" description="Disordered" evidence="1">
    <location>
        <begin position="29"/>
        <end position="152"/>
    </location>
</feature>
<sequence>MFPKDGNNSRSQSKGRWLCLPSCFVGSPVSDSGGSDRCGPSTGSKPEFSWFTSSRFRKKKKTVPIEEASAQKISPSEKPFKDRTNRSRSSTRQLQRDAVPQLHPGIGFHQPHLPRMQYSTCSEAGPPSRKLDPVRTGSKTSSPGSPEHIRTATVDKKPVRTWSLEPAAGLWVMVVTLALVVFLGRALAVFCLCCCVYLMPVLRVVEDDGSGSKGVGSREVDMDSEEYKKRVILEGLLERNGRKPSGFLVAMAPARGKR</sequence>
<keyword evidence="3" id="KW-1185">Reference proteome</keyword>
<keyword evidence="2" id="KW-1133">Transmembrane helix</keyword>
<dbReference type="KEGG" id="egu:105034849"/>
<feature type="transmembrane region" description="Helical" evidence="2">
    <location>
        <begin position="170"/>
        <end position="199"/>
    </location>
</feature>
<organism evidence="3 4">
    <name type="scientific">Elaeis guineensis var. tenera</name>
    <name type="common">Oil palm</name>
    <dbReference type="NCBI Taxonomy" id="51953"/>
    <lineage>
        <taxon>Eukaryota</taxon>
        <taxon>Viridiplantae</taxon>
        <taxon>Streptophyta</taxon>
        <taxon>Embryophyta</taxon>
        <taxon>Tracheophyta</taxon>
        <taxon>Spermatophyta</taxon>
        <taxon>Magnoliopsida</taxon>
        <taxon>Liliopsida</taxon>
        <taxon>Arecaceae</taxon>
        <taxon>Arecoideae</taxon>
        <taxon>Cocoseae</taxon>
        <taxon>Elaeidinae</taxon>
        <taxon>Elaeis</taxon>
    </lineage>
</organism>
<dbReference type="OrthoDB" id="1886721at2759"/>
<evidence type="ECO:0000256" key="1">
    <source>
        <dbReference type="SAM" id="MobiDB-lite"/>
    </source>
</evidence>
<dbReference type="PANTHER" id="PTHR34379:SF6">
    <property type="entry name" value="PROTEIN 3F"/>
    <property type="match status" value="1"/>
</dbReference>
<evidence type="ECO:0000256" key="2">
    <source>
        <dbReference type="SAM" id="Phobius"/>
    </source>
</evidence>